<evidence type="ECO:0000259" key="6">
    <source>
        <dbReference type="PROSITE" id="PS50089"/>
    </source>
</evidence>
<evidence type="ECO:0000256" key="2">
    <source>
        <dbReference type="ARBA" id="ARBA00022771"/>
    </source>
</evidence>
<evidence type="ECO:0000256" key="4">
    <source>
        <dbReference type="PROSITE-ProRule" id="PRU00175"/>
    </source>
</evidence>
<dbReference type="Gene3D" id="3.30.40.10">
    <property type="entry name" value="Zinc/RING finger domain, C3HC4 (zinc finger)"/>
    <property type="match status" value="1"/>
</dbReference>
<dbReference type="InterPro" id="IPR017907">
    <property type="entry name" value="Znf_RING_CS"/>
</dbReference>
<dbReference type="SUPFAM" id="SSF57850">
    <property type="entry name" value="RING/U-box"/>
    <property type="match status" value="1"/>
</dbReference>
<evidence type="ECO:0000256" key="5">
    <source>
        <dbReference type="SAM" id="Coils"/>
    </source>
</evidence>
<keyword evidence="1" id="KW-0479">Metal-binding</keyword>
<dbReference type="Proteomes" id="UP001642409">
    <property type="component" value="Unassembled WGS sequence"/>
</dbReference>
<sequence length="470" mass="54951">MSQICYLCEQKNELLCLQCGHSLCKQCLSSLQASQKYFKCPQCKQYIVQKPVSNIQLNALIQALPNSIVSNKPQKCTATDKYLFETQLQLKLNFQPIQVSFDGRLVIIQSSHRQYPDYLSFKFVSSTDLYLCLQFTNSVKSYNIERKIEFNGEQQICIPVGPVSKLFFNSESTLKISVSKLCFAVCAILTSLRLNLTKINSFQKQINELSDENCLQFLRELLQIEGARTVFNTEAFQFTVQKCNLLMKTIDYKMIGKQLDFDYLSQIVKNVNKWDEMWPEDYAEEQKIMHTEDHKGQMLRIKAFKEKQIEIKNREDQLKKYSKKLVTYVKVAEHSINTLKNENINLNQKIHITHEMLMKFDLINTPLASLHKEQVHEDHIGLKNNFYTNNLVFYPTDIKSIIKYNQNKYKIIVPLELDNKKVRITIYPKDGQKLLNKWFQFTTTFGCVQSNKICYDLVVWLADSNFVIID</sequence>
<dbReference type="SMART" id="SM00184">
    <property type="entry name" value="RING"/>
    <property type="match status" value="1"/>
</dbReference>
<dbReference type="InterPro" id="IPR001841">
    <property type="entry name" value="Znf_RING"/>
</dbReference>
<name>A0ABP1GGL1_9EUKA</name>
<reference evidence="7 8" key="1">
    <citation type="submission" date="2024-07" db="EMBL/GenBank/DDBJ databases">
        <authorList>
            <person name="Akdeniz Z."/>
        </authorList>
    </citation>
    <scope>NUCLEOTIDE SEQUENCE [LARGE SCALE GENOMIC DNA]</scope>
</reference>
<dbReference type="PROSITE" id="PS50089">
    <property type="entry name" value="ZF_RING_2"/>
    <property type="match status" value="1"/>
</dbReference>
<protein>
    <submittedName>
        <fullName evidence="7">C3HC4 type (RING finger) domain-containing protein</fullName>
    </submittedName>
</protein>
<gene>
    <name evidence="7" type="ORF">HINF_LOCUS1191</name>
</gene>
<comment type="caution">
    <text evidence="7">The sequence shown here is derived from an EMBL/GenBank/DDBJ whole genome shotgun (WGS) entry which is preliminary data.</text>
</comment>
<evidence type="ECO:0000256" key="1">
    <source>
        <dbReference type="ARBA" id="ARBA00022723"/>
    </source>
</evidence>
<evidence type="ECO:0000256" key="3">
    <source>
        <dbReference type="ARBA" id="ARBA00022833"/>
    </source>
</evidence>
<keyword evidence="8" id="KW-1185">Reference proteome</keyword>
<keyword evidence="3" id="KW-0862">Zinc</keyword>
<dbReference type="PROSITE" id="PS00518">
    <property type="entry name" value="ZF_RING_1"/>
    <property type="match status" value="1"/>
</dbReference>
<feature type="coiled-coil region" evidence="5">
    <location>
        <begin position="304"/>
        <end position="349"/>
    </location>
</feature>
<dbReference type="InterPro" id="IPR013083">
    <property type="entry name" value="Znf_RING/FYVE/PHD"/>
</dbReference>
<organism evidence="7 8">
    <name type="scientific">Hexamita inflata</name>
    <dbReference type="NCBI Taxonomy" id="28002"/>
    <lineage>
        <taxon>Eukaryota</taxon>
        <taxon>Metamonada</taxon>
        <taxon>Diplomonadida</taxon>
        <taxon>Hexamitidae</taxon>
        <taxon>Hexamitinae</taxon>
        <taxon>Hexamita</taxon>
    </lineage>
</organism>
<keyword evidence="5" id="KW-0175">Coiled coil</keyword>
<evidence type="ECO:0000313" key="7">
    <source>
        <dbReference type="EMBL" id="CAL5971251.1"/>
    </source>
</evidence>
<feature type="domain" description="RING-type" evidence="6">
    <location>
        <begin position="5"/>
        <end position="44"/>
    </location>
</feature>
<dbReference type="EMBL" id="CAXDID020000002">
    <property type="protein sequence ID" value="CAL5971251.1"/>
    <property type="molecule type" value="Genomic_DNA"/>
</dbReference>
<keyword evidence="2 4" id="KW-0863">Zinc-finger</keyword>
<accession>A0ABP1GGL1</accession>
<proteinExistence type="predicted"/>
<evidence type="ECO:0000313" key="8">
    <source>
        <dbReference type="Proteomes" id="UP001642409"/>
    </source>
</evidence>